<sequence length="71" mass="7901">MDFSIEGDVSRSELAREELKDSGVCQEASAIVGDHREQARSYMYMEVVGGLHFGRGGFSADKNKTPTCMRR</sequence>
<protein>
    <submittedName>
        <fullName evidence="1">Uncharacterized protein</fullName>
    </submittedName>
</protein>
<proteinExistence type="predicted"/>
<dbReference type="Proteomes" id="UP000381378">
    <property type="component" value="Unassembled WGS sequence"/>
</dbReference>
<accession>A0A5E7VSL9</accession>
<name>A0A5E7VSL9_PSEFL</name>
<evidence type="ECO:0000313" key="2">
    <source>
        <dbReference type="Proteomes" id="UP000381378"/>
    </source>
</evidence>
<evidence type="ECO:0000313" key="1">
    <source>
        <dbReference type="EMBL" id="VVQ25616.1"/>
    </source>
</evidence>
<organism evidence="1 2">
    <name type="scientific">Pseudomonas fluorescens</name>
    <dbReference type="NCBI Taxonomy" id="294"/>
    <lineage>
        <taxon>Bacteria</taxon>
        <taxon>Pseudomonadati</taxon>
        <taxon>Pseudomonadota</taxon>
        <taxon>Gammaproteobacteria</taxon>
        <taxon>Pseudomonadales</taxon>
        <taxon>Pseudomonadaceae</taxon>
        <taxon>Pseudomonas</taxon>
    </lineage>
</organism>
<gene>
    <name evidence="1" type="ORF">PS928_06095</name>
</gene>
<reference evidence="1 2" key="1">
    <citation type="submission" date="2019-09" db="EMBL/GenBank/DDBJ databases">
        <authorList>
            <person name="Chandra G."/>
            <person name="Truman W A."/>
        </authorList>
    </citation>
    <scope>NUCLEOTIDE SEQUENCE [LARGE SCALE GENOMIC DNA]</scope>
    <source>
        <strain evidence="1">PS928</strain>
    </source>
</reference>
<dbReference type="AlphaFoldDB" id="A0A5E7VSL9"/>
<dbReference type="EMBL" id="CABVJF010000036">
    <property type="protein sequence ID" value="VVQ25616.1"/>
    <property type="molecule type" value="Genomic_DNA"/>
</dbReference>